<keyword evidence="3" id="KW-1185">Reference proteome</keyword>
<reference evidence="2 3" key="1">
    <citation type="submission" date="2024-04" db="EMBL/GenBank/DDBJ databases">
        <title>Tritrichomonas musculus Genome.</title>
        <authorList>
            <person name="Alves-Ferreira E."/>
            <person name="Grigg M."/>
            <person name="Lorenzi H."/>
            <person name="Galac M."/>
        </authorList>
    </citation>
    <scope>NUCLEOTIDE SEQUENCE [LARGE SCALE GENOMIC DNA]</scope>
    <source>
        <strain evidence="2 3">EAF2021</strain>
    </source>
</reference>
<dbReference type="EMBL" id="JAPFFF010000005">
    <property type="protein sequence ID" value="KAK8889540.1"/>
    <property type="molecule type" value="Genomic_DNA"/>
</dbReference>
<comment type="caution">
    <text evidence="2">The sequence shown here is derived from an EMBL/GenBank/DDBJ whole genome shotgun (WGS) entry which is preliminary data.</text>
</comment>
<feature type="compositionally biased region" description="Basic residues" evidence="1">
    <location>
        <begin position="1894"/>
        <end position="1907"/>
    </location>
</feature>
<feature type="compositionally biased region" description="Polar residues" evidence="1">
    <location>
        <begin position="1784"/>
        <end position="1795"/>
    </location>
</feature>
<feature type="region of interest" description="Disordered" evidence="1">
    <location>
        <begin position="1772"/>
        <end position="1795"/>
    </location>
</feature>
<organism evidence="2 3">
    <name type="scientific">Tritrichomonas musculus</name>
    <dbReference type="NCBI Taxonomy" id="1915356"/>
    <lineage>
        <taxon>Eukaryota</taxon>
        <taxon>Metamonada</taxon>
        <taxon>Parabasalia</taxon>
        <taxon>Tritrichomonadida</taxon>
        <taxon>Tritrichomonadidae</taxon>
        <taxon>Tritrichomonas</taxon>
    </lineage>
</organism>
<feature type="region of interest" description="Disordered" evidence="1">
    <location>
        <begin position="1868"/>
        <end position="1945"/>
    </location>
</feature>
<feature type="region of interest" description="Disordered" evidence="1">
    <location>
        <begin position="1637"/>
        <end position="1727"/>
    </location>
</feature>
<feature type="compositionally biased region" description="Basic and acidic residues" evidence="1">
    <location>
        <begin position="793"/>
        <end position="820"/>
    </location>
</feature>
<sequence>MAFNLRIHSRPRSKDSTIVCINHSMTPKDVIHILKIESGMMKNSNYGLMVAKIRNKYKWLVENEEFSKMIIDEEDIIFTQPYRKVITIELPDQTCVRRNVDLRSPTENVVKELCFHFKIHPYEIWGAYYDARGENILIIPNQSISEQVPDIQRIYLKQYLFPENLKPDYLSPFNMYIFQYRAMIIQGQFGNDPEDQIYLKGKSWYNSRNITNGYPHSETSRKKELINIFSMKTFGSVNFIVRFHETTEKNNYHLCEKLKRLTIVRKALFLTDIDDNKKEKVVVPFSSIKYVGIRDEFLKITFGSKEWYFLSHRSSEIDVIICQLMKKYHFTFPLTNCHSDLLLPRSYHFIENQIYFLPDNIYTTEELIQANMSILARKYAKLVNLQNDESSNEDYPLTEISINSSLDELTSIIKSQNEDGDTHKNDKIFHSIDNAKLISSIDFEDQSLRLDKLKKSLLKINELLNKENENTKYRRIKKILKRSASSQIPQNVQTENSDAVRNCSLSFSKESTDTKDDQNNGKEDIFGGSGQIQKLICDEKTAKNINLSLSQADIKANQNELKNKKYCSICSGDQIMILDDHLSFSNSYNSIFRFPQKQSVDNLPGLNSKKENCFNQKEQVDSSANETDDLDIVLVDSSTSQNIKDNEELNNIKGSTSIDQFKISSDDENNNNCNSNNDISLLNKQNETNSSEINEKIDQVEISLKDPIQASTFSKDSLQDSNKISTDLLVDNQSFVFNKDCLKEENSETDLNQISQPLIGHSLTKSNCNNYASVDFADSSAVLIKDDQTAVDDKKESIFNKSEQDDQSSESKEENVKTSEEQNGSKCILIIYSESEADDENIEEEEEEEKVDYNEIVNYNLISDTGISFNNNNSAMNKEEELIDQPSLQFENEHIDVDSDAKECILAFPNPDQISRNKSNSEESDVAAYPDNSLEKSFENKESNQCLILLLNQKNLNNNGSHSESAKNEEEIAIDSIQVNKNEPKGSNSSIDEVFAVSKADNTDNQNHANEIAEIDSIESNKSTNPTDKLFAQQESPVATQKEPNEVSESFEKVDNKSNSSQSSIEVTKNNQSEDDKSFNIVYNSFMTVINRNKDFEGIKNNQDESSKSSETINNACEAIKDEDTISHEIKDIQANPNIKDEINKDDLNGIQKADESVNNVCLTVLNNVDENKSCKNSQNDITESIKMATNINVEIESGQEQESEVTKDDSNESEESIENKDESDIKIEKNEDEKSNEITINEVINTIDHNQEAPIISSVHLDPIDSLNNETSNQQNDSSETIKNIQVEEDKSNEIKIDTNIANNDHGNEIECIKQLAKIDDSNINVTQQKDSVEDVIQPSLANSANSALIDLNGQIEANESHETLLDSNRNVIVQQADAFQVTQNEKVEDDSNISLIESKKEKEVVINSQQDKIDDSNGELVVKQQSTNEIIKNGQDESDILFEDTNHELIQQKDSSEMVNANQNKDNKSHNAENFANSALFNINKSDQSEIVKSLDSNSKLINCNHEESDKSHELVDASNDQFIQQKESVEIIKNVHDEDSKPLLQTSIVTQESSNKNNEQIKDNKDSIEVIDNTTQPSSTNYQFKVENIEDYEDEDDESSGIQICSPLVKDSQRYRETHQNFVFSPTKTQHVRSSKLQFVTQNDEKIESEDDENDSFMSRKPKSPSHRRIGYEKRLSSSAFQRRSPERFSEFPNEIYDEEESKQALTMSQSRFKKQNKNYNNDENSEYETTMKESMMSNSSYNELNDQQLNGQTINNYYNMNMTNQHIYPQSQSPYQSPQRLQIPSPSQSLQPDQFRMQLQNQNQQLMNSPSQNQQQQQLLLQSQQLQLQSMQGIPVPCFNQVTPQFVPFNQSMVSGFQLSPGLYSPSPAASPSTHIEASPQITVNVGGSKGRKSKRNKKSSKRKKDDSDCSLSYSSDDEGDDYEYNDDSSDELSISSDSGEYQTTNDLINEIETNVEKIIKKVNSKKKVVDDLRTLGNLLALLERRSNGTPKSDVLHQIIKKIKKKINRKSNKKHSYISLMNEITKTINTYFSEYRASFKDVSVRKSNEIIKIPNNNTNIDELQKSLLQIHNALSGCQDNT</sequence>
<feature type="compositionally biased region" description="Basic and acidic residues" evidence="1">
    <location>
        <begin position="1218"/>
        <end position="1234"/>
    </location>
</feature>
<feature type="compositionally biased region" description="Acidic residues" evidence="1">
    <location>
        <begin position="1920"/>
        <end position="1935"/>
    </location>
</feature>
<feature type="compositionally biased region" description="Polar residues" evidence="1">
    <location>
        <begin position="1872"/>
        <end position="1890"/>
    </location>
</feature>
<protein>
    <submittedName>
        <fullName evidence="2">Uncharacterized protein</fullName>
    </submittedName>
</protein>
<evidence type="ECO:0000313" key="2">
    <source>
        <dbReference type="EMBL" id="KAK8889540.1"/>
    </source>
</evidence>
<evidence type="ECO:0000256" key="1">
    <source>
        <dbReference type="SAM" id="MobiDB-lite"/>
    </source>
</evidence>
<name>A0ABR2KEK4_9EUKA</name>
<accession>A0ABR2KEK4</accession>
<feature type="region of interest" description="Disordered" evidence="1">
    <location>
        <begin position="1196"/>
        <end position="1234"/>
    </location>
</feature>
<feature type="region of interest" description="Disordered" evidence="1">
    <location>
        <begin position="793"/>
        <end position="822"/>
    </location>
</feature>
<gene>
    <name evidence="2" type="ORF">M9Y10_034290</name>
</gene>
<feature type="compositionally biased region" description="Low complexity" evidence="1">
    <location>
        <begin position="1772"/>
        <end position="1783"/>
    </location>
</feature>
<proteinExistence type="predicted"/>
<feature type="region of interest" description="Disordered" evidence="1">
    <location>
        <begin position="1034"/>
        <end position="1073"/>
    </location>
</feature>
<feature type="compositionally biased region" description="Polar residues" evidence="1">
    <location>
        <begin position="1057"/>
        <end position="1071"/>
    </location>
</feature>
<dbReference type="Proteomes" id="UP001470230">
    <property type="component" value="Unassembled WGS sequence"/>
</dbReference>
<feature type="compositionally biased region" description="Basic residues" evidence="1">
    <location>
        <begin position="1663"/>
        <end position="1672"/>
    </location>
</feature>
<evidence type="ECO:0000313" key="3">
    <source>
        <dbReference type="Proteomes" id="UP001470230"/>
    </source>
</evidence>